<dbReference type="RefSeq" id="WP_145189859.1">
    <property type="nucleotide sequence ID" value="NZ_CP036266.1"/>
</dbReference>
<dbReference type="AlphaFoldDB" id="A0A517PUJ8"/>
<name>A0A517PUJ8_9PLAN</name>
<sequence>MKQDRETEESIDFASNLTGTWQSDWPRTKRHIDAECKLTEENMIGLELFMGKMTIRYEETRAVFTMPEIRFRKEGKERVLESWTFEEPINVLDQTDSQIALLSSAWKSHLGEADFINIITFESADTFWLYMGHSPFVDLHVREYFSRIEPT</sequence>
<keyword evidence="2" id="KW-1185">Reference proteome</keyword>
<evidence type="ECO:0000313" key="2">
    <source>
        <dbReference type="Proteomes" id="UP000320421"/>
    </source>
</evidence>
<proteinExistence type="predicted"/>
<evidence type="ECO:0008006" key="3">
    <source>
        <dbReference type="Google" id="ProtNLM"/>
    </source>
</evidence>
<accession>A0A517PUJ8</accession>
<protein>
    <recommendedName>
        <fullName evidence="3">DUF1579 domain-containing protein</fullName>
    </recommendedName>
</protein>
<dbReference type="OrthoDB" id="288168at2"/>
<gene>
    <name evidence="1" type="ORF">HG66A1_48570</name>
</gene>
<dbReference type="EMBL" id="CP036266">
    <property type="protein sequence ID" value="QDT23044.1"/>
    <property type="molecule type" value="Genomic_DNA"/>
</dbReference>
<reference evidence="1 2" key="1">
    <citation type="submission" date="2019-02" db="EMBL/GenBank/DDBJ databases">
        <title>Deep-cultivation of Planctomycetes and their phenomic and genomic characterization uncovers novel biology.</title>
        <authorList>
            <person name="Wiegand S."/>
            <person name="Jogler M."/>
            <person name="Boedeker C."/>
            <person name="Pinto D."/>
            <person name="Vollmers J."/>
            <person name="Rivas-Marin E."/>
            <person name="Kohn T."/>
            <person name="Peeters S.H."/>
            <person name="Heuer A."/>
            <person name="Rast P."/>
            <person name="Oberbeckmann S."/>
            <person name="Bunk B."/>
            <person name="Jeske O."/>
            <person name="Meyerdierks A."/>
            <person name="Storesund J.E."/>
            <person name="Kallscheuer N."/>
            <person name="Luecker S."/>
            <person name="Lage O.M."/>
            <person name="Pohl T."/>
            <person name="Merkel B.J."/>
            <person name="Hornburger P."/>
            <person name="Mueller R.-W."/>
            <person name="Bruemmer F."/>
            <person name="Labrenz M."/>
            <person name="Spormann A.M."/>
            <person name="Op den Camp H."/>
            <person name="Overmann J."/>
            <person name="Amann R."/>
            <person name="Jetten M.S.M."/>
            <person name="Mascher T."/>
            <person name="Medema M.H."/>
            <person name="Devos D.P."/>
            <person name="Kaster A.-K."/>
            <person name="Ovreas L."/>
            <person name="Rohde M."/>
            <person name="Galperin M.Y."/>
            <person name="Jogler C."/>
        </authorList>
    </citation>
    <scope>NUCLEOTIDE SEQUENCE [LARGE SCALE GENOMIC DNA]</scope>
    <source>
        <strain evidence="1 2">HG66A1</strain>
    </source>
</reference>
<organism evidence="1 2">
    <name type="scientific">Gimesia chilikensis</name>
    <dbReference type="NCBI Taxonomy" id="2605989"/>
    <lineage>
        <taxon>Bacteria</taxon>
        <taxon>Pseudomonadati</taxon>
        <taxon>Planctomycetota</taxon>
        <taxon>Planctomycetia</taxon>
        <taxon>Planctomycetales</taxon>
        <taxon>Planctomycetaceae</taxon>
        <taxon>Gimesia</taxon>
    </lineage>
</organism>
<dbReference type="Proteomes" id="UP000320421">
    <property type="component" value="Chromosome"/>
</dbReference>
<evidence type="ECO:0000313" key="1">
    <source>
        <dbReference type="EMBL" id="QDT23044.1"/>
    </source>
</evidence>